<reference evidence="4 5" key="1">
    <citation type="submission" date="2019-10" db="EMBL/GenBank/DDBJ databases">
        <title>Georgenia wutianyii sp. nov. and Georgenia yuyongxinii sp. nov. isolated from plateau pika (Ochotona curzoniae) in the Qinghai-Tibet plateau of China.</title>
        <authorList>
            <person name="Tian Z."/>
        </authorList>
    </citation>
    <scope>NUCLEOTIDE SEQUENCE [LARGE SCALE GENOMIC DNA]</scope>
    <source>
        <strain evidence="4 5">JCM 19765</strain>
    </source>
</reference>
<dbReference type="GO" id="GO:0000976">
    <property type="term" value="F:transcription cis-regulatory region binding"/>
    <property type="evidence" value="ECO:0007669"/>
    <property type="project" value="TreeGrafter"/>
</dbReference>
<evidence type="ECO:0000256" key="2">
    <source>
        <dbReference type="PROSITE-ProRule" id="PRU00335"/>
    </source>
</evidence>
<dbReference type="RefSeq" id="WP_152196037.1">
    <property type="nucleotide sequence ID" value="NZ_VUKD01000004.1"/>
</dbReference>
<dbReference type="EMBL" id="WHPC01000002">
    <property type="protein sequence ID" value="MPV35688.1"/>
    <property type="molecule type" value="Genomic_DNA"/>
</dbReference>
<evidence type="ECO:0000313" key="5">
    <source>
        <dbReference type="Proteomes" id="UP000437709"/>
    </source>
</evidence>
<dbReference type="PRINTS" id="PR00455">
    <property type="entry name" value="HTHTETR"/>
</dbReference>
<evidence type="ECO:0000259" key="3">
    <source>
        <dbReference type="PROSITE" id="PS50977"/>
    </source>
</evidence>
<protein>
    <submittedName>
        <fullName evidence="4">TetR family transcriptional regulator</fullName>
    </submittedName>
</protein>
<keyword evidence="5" id="KW-1185">Reference proteome</keyword>
<dbReference type="Gene3D" id="1.10.357.10">
    <property type="entry name" value="Tetracycline Repressor, domain 2"/>
    <property type="match status" value="1"/>
</dbReference>
<dbReference type="InterPro" id="IPR009057">
    <property type="entry name" value="Homeodomain-like_sf"/>
</dbReference>
<dbReference type="OrthoDB" id="7252896at2"/>
<keyword evidence="1 2" id="KW-0238">DNA-binding</keyword>
<dbReference type="InterPro" id="IPR001647">
    <property type="entry name" value="HTH_TetR"/>
</dbReference>
<comment type="caution">
    <text evidence="4">The sequence shown here is derived from an EMBL/GenBank/DDBJ whole genome shotgun (WGS) entry which is preliminary data.</text>
</comment>
<evidence type="ECO:0000256" key="1">
    <source>
        <dbReference type="ARBA" id="ARBA00023125"/>
    </source>
</evidence>
<accession>A0A6N7EFG4</accession>
<sequence>MARLPAPISRQDRQRQTREALVFAARAVFARDGYHGARLDVIAREAGFSKGAVYSNFTGKAALFLEVMDANLQAASADGGWDVFESSPQGGAGAVPTEEIQEAVKGFALATLEFIATAARDVDLAAQLQTRMQALAAGYAAVAAQSRPESETMPPEEVGALLTALDQGAALLTLSGSTAIDQRVLRTGMRRLLDPARAAEEPEADGDDEPALHDRVIRERIAATVREWPTSSTP</sequence>
<dbReference type="Pfam" id="PF00440">
    <property type="entry name" value="TetR_N"/>
    <property type="match status" value="1"/>
</dbReference>
<dbReference type="SUPFAM" id="SSF46689">
    <property type="entry name" value="Homeodomain-like"/>
    <property type="match status" value="1"/>
</dbReference>
<gene>
    <name evidence="4" type="ORF">GB881_01250</name>
</gene>
<dbReference type="InterPro" id="IPR050109">
    <property type="entry name" value="HTH-type_TetR-like_transc_reg"/>
</dbReference>
<name>A0A6N7EFG4_9MICO</name>
<proteinExistence type="predicted"/>
<dbReference type="PANTHER" id="PTHR30055">
    <property type="entry name" value="HTH-TYPE TRANSCRIPTIONAL REGULATOR RUTR"/>
    <property type="match status" value="1"/>
</dbReference>
<dbReference type="AlphaFoldDB" id="A0A6N7EFG4"/>
<organism evidence="4 5">
    <name type="scientific">Georgenia subflava</name>
    <dbReference type="NCBI Taxonomy" id="1622177"/>
    <lineage>
        <taxon>Bacteria</taxon>
        <taxon>Bacillati</taxon>
        <taxon>Actinomycetota</taxon>
        <taxon>Actinomycetes</taxon>
        <taxon>Micrococcales</taxon>
        <taxon>Bogoriellaceae</taxon>
        <taxon>Georgenia</taxon>
    </lineage>
</organism>
<feature type="DNA-binding region" description="H-T-H motif" evidence="2">
    <location>
        <begin position="38"/>
        <end position="57"/>
    </location>
</feature>
<dbReference type="PROSITE" id="PS50977">
    <property type="entry name" value="HTH_TETR_2"/>
    <property type="match status" value="1"/>
</dbReference>
<dbReference type="PANTHER" id="PTHR30055:SF146">
    <property type="entry name" value="HTH-TYPE TRANSCRIPTIONAL DUAL REGULATOR CECR"/>
    <property type="match status" value="1"/>
</dbReference>
<feature type="domain" description="HTH tetR-type" evidence="3">
    <location>
        <begin position="15"/>
        <end position="75"/>
    </location>
</feature>
<dbReference type="GO" id="GO:0003700">
    <property type="term" value="F:DNA-binding transcription factor activity"/>
    <property type="evidence" value="ECO:0007669"/>
    <property type="project" value="TreeGrafter"/>
</dbReference>
<evidence type="ECO:0000313" key="4">
    <source>
        <dbReference type="EMBL" id="MPV35688.1"/>
    </source>
</evidence>
<dbReference type="Proteomes" id="UP000437709">
    <property type="component" value="Unassembled WGS sequence"/>
</dbReference>